<dbReference type="EMBL" id="JAFNLT010000018">
    <property type="protein sequence ID" value="MBO1228419.1"/>
    <property type="molecule type" value="Genomic_DNA"/>
</dbReference>
<comment type="caution">
    <text evidence="2">The sequence shown here is derived from an EMBL/GenBank/DDBJ whole genome shotgun (WGS) entry which is preliminary data.</text>
</comment>
<name>A0ABS3L7Q3_9STAP</name>
<evidence type="ECO:0000313" key="2">
    <source>
        <dbReference type="EMBL" id="MBO1228419.1"/>
    </source>
</evidence>
<gene>
    <name evidence="2" type="ORF">J3T88_14100</name>
</gene>
<keyword evidence="2" id="KW-0540">Nuclease</keyword>
<dbReference type="GO" id="GO:0004519">
    <property type="term" value="F:endonuclease activity"/>
    <property type="evidence" value="ECO:0007669"/>
    <property type="project" value="UniProtKB-KW"/>
</dbReference>
<evidence type="ECO:0000313" key="3">
    <source>
        <dbReference type="Proteomes" id="UP000664081"/>
    </source>
</evidence>
<protein>
    <submittedName>
        <fullName evidence="2">Restriction endonuclease</fullName>
    </submittedName>
</protein>
<keyword evidence="2" id="KW-0378">Hydrolase</keyword>
<sequence length="669" mass="77765">MDTIVKWQKKFNALPRIPRSQSKLGYVDTLKTIFHEINSKKELEATIKIEGSNTNHSLTHYIEILLRYQFIRVDEKNDYYVTESLSNFEDDSFVESLAKFLQTNVKYFSELLRFIEEPKSTREILKDANENYNMSWKQKGQIHERLAWLSDLGLINSMSYKKLYAINQEGRNFIEQFPPMHPINISEYIQDITENEKLIELPEWIGKLNWNANHNEKKDGLGFIPGGRANSTTLILSVLEFTSKAKDTESLNNYIKGKFKYKESSINGFLTFLTNLKIIDRIGEKVYQTSEYGIQLLHSELPDLYLLFFINKEYKYIFEILLVLEEVPQEPKELAARGVTEFNMKSESLDKIRERLAHLKNAKLILNDKGKKLTLSNRGKLLLSILKSKMNFSKSTKERQKNLLKDDVDSYKNLLKEVRLASTNSSNPHDFEKLLEKTFIELGFNTKLLARAGTTDILLTARTVPDYTYKVAVEAKTNKEGKITENLINFDALKEHKYKHNADFVVIVGKSFYGERLKRFAENNKVLLMDLDNLELLVKRHQVYPLQAIEYKKLFNQEGEVDISILDSTYNRMSRDNTLFKSIIQILIENSDDEFTKGILTMREIYMLIKNIDEFKEQDLTKEEVDNMLNLLSNPLIGCVGKENNGYYAKGSLVDAQLKFGFYYSASIK</sequence>
<evidence type="ECO:0000259" key="1">
    <source>
        <dbReference type="Pfam" id="PF04471"/>
    </source>
</evidence>
<dbReference type="InterPro" id="IPR011335">
    <property type="entry name" value="Restrct_endonuc-II-like"/>
</dbReference>
<dbReference type="Proteomes" id="UP000664081">
    <property type="component" value="Unassembled WGS sequence"/>
</dbReference>
<keyword evidence="3" id="KW-1185">Reference proteome</keyword>
<dbReference type="SUPFAM" id="SSF52980">
    <property type="entry name" value="Restriction endonuclease-like"/>
    <property type="match status" value="1"/>
</dbReference>
<organism evidence="2 3">
    <name type="scientific">Staphylococcus nepalensis</name>
    <dbReference type="NCBI Taxonomy" id="214473"/>
    <lineage>
        <taxon>Bacteria</taxon>
        <taxon>Bacillati</taxon>
        <taxon>Bacillota</taxon>
        <taxon>Bacilli</taxon>
        <taxon>Bacillales</taxon>
        <taxon>Staphylococcaceae</taxon>
        <taxon>Staphylococcus</taxon>
    </lineage>
</organism>
<dbReference type="RefSeq" id="WP_207572925.1">
    <property type="nucleotide sequence ID" value="NZ_JAFNLT010000018.1"/>
</dbReference>
<feature type="domain" description="Restriction endonuclease type IV Mrr" evidence="1">
    <location>
        <begin position="426"/>
        <end position="535"/>
    </location>
</feature>
<accession>A0ABS3L7Q3</accession>
<proteinExistence type="predicted"/>
<reference evidence="2 3" key="1">
    <citation type="submission" date="2021-03" db="EMBL/GenBank/DDBJ databases">
        <title>Staphylococci and Mammaliicocci in bats.</title>
        <authorList>
            <person name="Fountain K."/>
        </authorList>
    </citation>
    <scope>NUCLEOTIDE SEQUENCE [LARGE SCALE GENOMIC DNA]</scope>
    <source>
        <strain evidence="2 3">18_1_E_SW</strain>
    </source>
</reference>
<dbReference type="Pfam" id="PF04471">
    <property type="entry name" value="Mrr_cat"/>
    <property type="match status" value="1"/>
</dbReference>
<dbReference type="InterPro" id="IPR007560">
    <property type="entry name" value="Restrct_endonuc_IV_Mrr"/>
</dbReference>
<keyword evidence="2" id="KW-0255">Endonuclease</keyword>